<evidence type="ECO:0000313" key="3">
    <source>
        <dbReference type="Proteomes" id="UP000078540"/>
    </source>
</evidence>
<dbReference type="EMBL" id="KQ976625">
    <property type="protein sequence ID" value="KYM78951.1"/>
    <property type="molecule type" value="Genomic_DNA"/>
</dbReference>
<reference evidence="2 3" key="1">
    <citation type="submission" date="2015-09" db="EMBL/GenBank/DDBJ databases">
        <title>Atta colombica WGS genome.</title>
        <authorList>
            <person name="Nygaard S."/>
            <person name="Hu H."/>
            <person name="Boomsma J."/>
            <person name="Zhang G."/>
        </authorList>
    </citation>
    <scope>NUCLEOTIDE SEQUENCE [LARGE SCALE GENOMIC DNA]</scope>
    <source>
        <strain evidence="2">Treedump-2</strain>
        <tissue evidence="2">Whole body</tissue>
    </source>
</reference>
<keyword evidence="3" id="KW-1185">Reference proteome</keyword>
<organism evidence="2 3">
    <name type="scientific">Atta colombica</name>
    <dbReference type="NCBI Taxonomy" id="520822"/>
    <lineage>
        <taxon>Eukaryota</taxon>
        <taxon>Metazoa</taxon>
        <taxon>Ecdysozoa</taxon>
        <taxon>Arthropoda</taxon>
        <taxon>Hexapoda</taxon>
        <taxon>Insecta</taxon>
        <taxon>Pterygota</taxon>
        <taxon>Neoptera</taxon>
        <taxon>Endopterygota</taxon>
        <taxon>Hymenoptera</taxon>
        <taxon>Apocrita</taxon>
        <taxon>Aculeata</taxon>
        <taxon>Formicoidea</taxon>
        <taxon>Formicidae</taxon>
        <taxon>Myrmicinae</taxon>
        <taxon>Atta</taxon>
    </lineage>
</organism>
<sequence>AEQQRKQGGCIQRIQDRHLVQNSPILLPCGLYLLSLEFRLDGVGRHLRSRGFPLHPPCTFISLTSSLSCIHNQPPERSCYTESQLQQCERKRRRKKYRRRTRKRRRRKRRKKEME</sequence>
<proteinExistence type="predicted"/>
<feature type="region of interest" description="Disordered" evidence="1">
    <location>
        <begin position="90"/>
        <end position="115"/>
    </location>
</feature>
<feature type="non-terminal residue" evidence="2">
    <location>
        <position position="1"/>
    </location>
</feature>
<name>A0A195B385_9HYME</name>
<dbReference type="AlphaFoldDB" id="A0A195B385"/>
<gene>
    <name evidence="2" type="ORF">ALC53_10505</name>
</gene>
<evidence type="ECO:0000256" key="1">
    <source>
        <dbReference type="SAM" id="MobiDB-lite"/>
    </source>
</evidence>
<evidence type="ECO:0000313" key="2">
    <source>
        <dbReference type="EMBL" id="KYM78951.1"/>
    </source>
</evidence>
<protein>
    <submittedName>
        <fullName evidence="2">Uncharacterized protein</fullName>
    </submittedName>
</protein>
<dbReference type="Proteomes" id="UP000078540">
    <property type="component" value="Unassembled WGS sequence"/>
</dbReference>
<accession>A0A195B385</accession>